<dbReference type="GO" id="GO:0016491">
    <property type="term" value="F:oxidoreductase activity"/>
    <property type="evidence" value="ECO:0007669"/>
    <property type="project" value="InterPro"/>
</dbReference>
<accession>E0XZZ8</accession>
<dbReference type="SUPFAM" id="SSF54909">
    <property type="entry name" value="Dimeric alpha+beta barrel"/>
    <property type="match status" value="1"/>
</dbReference>
<dbReference type="InterPro" id="IPR009799">
    <property type="entry name" value="EthD_dom"/>
</dbReference>
<dbReference type="Gene3D" id="3.30.70.100">
    <property type="match status" value="1"/>
</dbReference>
<evidence type="ECO:0000313" key="2">
    <source>
        <dbReference type="EMBL" id="ADI19989.1"/>
    </source>
</evidence>
<protein>
    <recommendedName>
        <fullName evidence="1">EthD domain-containing protein</fullName>
    </recommendedName>
</protein>
<reference evidence="2" key="1">
    <citation type="journal article" date="2011" name="Environ. Microbiol.">
        <title>Time-series analyses of Monterey Bay coastal microbial picoplankton using a 'genome proxy' microarray.</title>
        <authorList>
            <person name="Rich V.I."/>
            <person name="Pham V.D."/>
            <person name="Eppley J."/>
            <person name="Shi Y."/>
            <person name="DeLong E.F."/>
        </authorList>
    </citation>
    <scope>NUCLEOTIDE SEQUENCE</scope>
</reference>
<evidence type="ECO:0000259" key="1">
    <source>
        <dbReference type="Pfam" id="PF07110"/>
    </source>
</evidence>
<dbReference type="AlphaFoldDB" id="E0XZZ8"/>
<name>E0XZZ8_9GAMM</name>
<feature type="domain" description="EthD" evidence="1">
    <location>
        <begin position="95"/>
        <end position="177"/>
    </location>
</feature>
<sequence>MQLKSQLELCATFTDSETARSIAEELKGRLYTDERPSNAKRPFAAMVCVQTDNLSALMQAADVAVYLVARRQVKEHTDPVVRCAGAIGVFGMVKHPNLTHEESDAHWRDKHAPLALEIHTAMSHYMQLSVLHCFKGTELDGIALCGFDSLEDLKERFYNSKEGERRIFEDVSTFADARNSPRRVIVKETDFS</sequence>
<organism evidence="2">
    <name type="scientific">uncultured gamma proteobacterium EB000_65A11</name>
    <dbReference type="NCBI Taxonomy" id="710972"/>
    <lineage>
        <taxon>Bacteria</taxon>
        <taxon>Pseudomonadati</taxon>
        <taxon>Pseudomonadota</taxon>
        <taxon>Gammaproteobacteria</taxon>
        <taxon>environmental samples</taxon>
    </lineage>
</organism>
<dbReference type="InterPro" id="IPR011008">
    <property type="entry name" value="Dimeric_a/b-barrel"/>
</dbReference>
<dbReference type="Pfam" id="PF07110">
    <property type="entry name" value="EthD"/>
    <property type="match status" value="1"/>
</dbReference>
<dbReference type="EMBL" id="GU474936">
    <property type="protein sequence ID" value="ADI19989.1"/>
    <property type="molecule type" value="Genomic_DNA"/>
</dbReference>
<proteinExistence type="predicted"/>